<dbReference type="CDD" id="cd17502">
    <property type="entry name" value="MFS_Azr1_MDR_like"/>
    <property type="match status" value="1"/>
</dbReference>
<sequence length="548" mass="59500">MEHLETRQKITIMIAVMASLLFAALNQTIVGTVMPRIVSDLGGIQYFNWVFTIFMLTASVTTVLVGKLSDIYGRKIFILTGLALFMIGSFLCGTAQTMIQLIIWRGLQGFGGGMVMATAFTAVGDLFSPRERGRWQGLMGAVFGLASVLGPTLGGYIVDHFDWHWVFWIFLPVGLIAFYLILRLFPQTPRGEKNRIDYTGSIFLVLTIVPLLLAFTWAGDRYTWTSWQILSMIAVSAFSLAAFIWVEKHAENPVMPLHLFKNSIFTLSNVINFLIGVAMFGATMYAPFYIQGVKGISAAESGVIMMAMTLGMVLASSIVGSLVTKTGKYKKLALGGLLVMGAGMVLLSMLTIETSILLTTIYLIIVGLGLGTAFPIFNLTVQNAVSHRYLGVSTSAIQLFRQMGGTIGVSIMGTIMISRMDAKIAATPAPPELANNPAAQTLANINPQVLLSPDQLAAIRSQLPAGMEAVFDQVLLMLREAMNAGISSVFIVGGAVITLAFLCTFFLREIPLRTSNEEPPQEDTGNENQTSDDEQASHRPTEKAGAHH</sequence>
<dbReference type="PANTHER" id="PTHR23501:SF197">
    <property type="entry name" value="COMD"/>
    <property type="match status" value="1"/>
</dbReference>
<keyword evidence="3" id="KW-0813">Transport</keyword>
<dbReference type="Gene3D" id="1.20.1720.10">
    <property type="entry name" value="Multidrug resistance protein D"/>
    <property type="match status" value="1"/>
</dbReference>
<feature type="transmembrane region" description="Helical" evidence="9">
    <location>
        <begin position="356"/>
        <end position="379"/>
    </location>
</feature>
<feature type="transmembrane region" description="Helical" evidence="9">
    <location>
        <begin position="46"/>
        <end position="65"/>
    </location>
</feature>
<comment type="similarity">
    <text evidence="2">Belongs to the major facilitator superfamily. TCR/Tet family.</text>
</comment>
<feature type="transmembrane region" description="Helical" evidence="9">
    <location>
        <begin position="12"/>
        <end position="34"/>
    </location>
</feature>
<dbReference type="InterPro" id="IPR004638">
    <property type="entry name" value="EmrB-like"/>
</dbReference>
<reference evidence="11 12" key="1">
    <citation type="submission" date="2018-04" db="EMBL/GenBank/DDBJ databases">
        <title>Genomic Encyclopedia of Archaeal and Bacterial Type Strains, Phase II (KMG-II): from individual species to whole genera.</title>
        <authorList>
            <person name="Goeker M."/>
        </authorList>
    </citation>
    <scope>NUCLEOTIDE SEQUENCE [LARGE SCALE GENOMIC DNA]</scope>
    <source>
        <strain evidence="11 12">DSM 45169</strain>
    </source>
</reference>
<evidence type="ECO:0000256" key="5">
    <source>
        <dbReference type="ARBA" id="ARBA00022692"/>
    </source>
</evidence>
<dbReference type="PANTHER" id="PTHR23501">
    <property type="entry name" value="MAJOR FACILITATOR SUPERFAMILY"/>
    <property type="match status" value="1"/>
</dbReference>
<dbReference type="AlphaFoldDB" id="A0A2T4Z8A8"/>
<evidence type="ECO:0000256" key="3">
    <source>
        <dbReference type="ARBA" id="ARBA00022448"/>
    </source>
</evidence>
<proteinExistence type="inferred from homology"/>
<feature type="domain" description="Major facilitator superfamily (MFS) profile" evidence="10">
    <location>
        <begin position="12"/>
        <end position="512"/>
    </location>
</feature>
<evidence type="ECO:0000256" key="7">
    <source>
        <dbReference type="ARBA" id="ARBA00023136"/>
    </source>
</evidence>
<dbReference type="PROSITE" id="PS00216">
    <property type="entry name" value="SUGAR_TRANSPORT_1"/>
    <property type="match status" value="1"/>
</dbReference>
<comment type="caution">
    <text evidence="11">The sequence shown here is derived from an EMBL/GenBank/DDBJ whole genome shotgun (WGS) entry which is preliminary data.</text>
</comment>
<gene>
    <name evidence="11" type="ORF">C8J48_0703</name>
</gene>
<dbReference type="RefSeq" id="WP_170105118.1">
    <property type="nucleotide sequence ID" value="NZ_PZZP01000001.1"/>
</dbReference>
<evidence type="ECO:0000256" key="6">
    <source>
        <dbReference type="ARBA" id="ARBA00022989"/>
    </source>
</evidence>
<keyword evidence="4" id="KW-1003">Cell membrane</keyword>
<dbReference type="NCBIfam" id="TIGR00711">
    <property type="entry name" value="efflux_EmrB"/>
    <property type="match status" value="1"/>
</dbReference>
<feature type="transmembrane region" description="Helical" evidence="9">
    <location>
        <begin position="198"/>
        <end position="218"/>
    </location>
</feature>
<keyword evidence="6 9" id="KW-1133">Transmembrane helix</keyword>
<dbReference type="Gene3D" id="1.20.1250.20">
    <property type="entry name" value="MFS general substrate transporter like domains"/>
    <property type="match status" value="1"/>
</dbReference>
<feature type="transmembrane region" description="Helical" evidence="9">
    <location>
        <begin position="484"/>
        <end position="507"/>
    </location>
</feature>
<dbReference type="InterPro" id="IPR020846">
    <property type="entry name" value="MFS_dom"/>
</dbReference>
<protein>
    <submittedName>
        <fullName evidence="11">EmrB/QacA subfamily drug resistance transporter</fullName>
    </submittedName>
</protein>
<name>A0A2T4Z8A8_9BACL</name>
<feature type="transmembrane region" description="Helical" evidence="9">
    <location>
        <begin position="267"/>
        <end position="290"/>
    </location>
</feature>
<keyword evidence="12" id="KW-1185">Reference proteome</keyword>
<evidence type="ECO:0000256" key="9">
    <source>
        <dbReference type="SAM" id="Phobius"/>
    </source>
</evidence>
<dbReference type="GO" id="GO:0022857">
    <property type="term" value="F:transmembrane transporter activity"/>
    <property type="evidence" value="ECO:0007669"/>
    <property type="project" value="InterPro"/>
</dbReference>
<feature type="transmembrane region" description="Helical" evidence="9">
    <location>
        <begin position="109"/>
        <end position="127"/>
    </location>
</feature>
<feature type="transmembrane region" description="Helical" evidence="9">
    <location>
        <begin position="164"/>
        <end position="186"/>
    </location>
</feature>
<feature type="transmembrane region" description="Helical" evidence="9">
    <location>
        <begin position="77"/>
        <end position="103"/>
    </location>
</feature>
<evidence type="ECO:0000256" key="4">
    <source>
        <dbReference type="ARBA" id="ARBA00022475"/>
    </source>
</evidence>
<evidence type="ECO:0000256" key="1">
    <source>
        <dbReference type="ARBA" id="ARBA00004651"/>
    </source>
</evidence>
<keyword evidence="5 9" id="KW-0812">Transmembrane</keyword>
<dbReference type="InterPro" id="IPR036259">
    <property type="entry name" value="MFS_trans_sf"/>
</dbReference>
<feature type="compositionally biased region" description="Acidic residues" evidence="8">
    <location>
        <begin position="519"/>
        <end position="534"/>
    </location>
</feature>
<dbReference type="PRINTS" id="PR01035">
    <property type="entry name" value="TCRTETA"/>
</dbReference>
<comment type="subcellular location">
    <subcellularLocation>
        <location evidence="1">Cell membrane</location>
        <topology evidence="1">Multi-pass membrane protein</topology>
    </subcellularLocation>
</comment>
<dbReference type="InterPro" id="IPR005829">
    <property type="entry name" value="Sugar_transporter_CS"/>
</dbReference>
<feature type="transmembrane region" description="Helical" evidence="9">
    <location>
        <begin position="139"/>
        <end position="158"/>
    </location>
</feature>
<feature type="region of interest" description="Disordered" evidence="8">
    <location>
        <begin position="515"/>
        <end position="548"/>
    </location>
</feature>
<feature type="transmembrane region" description="Helical" evidence="9">
    <location>
        <begin position="332"/>
        <end position="350"/>
    </location>
</feature>
<accession>A0A2T4Z8A8</accession>
<dbReference type="Proteomes" id="UP000241639">
    <property type="component" value="Unassembled WGS sequence"/>
</dbReference>
<dbReference type="SUPFAM" id="SSF103473">
    <property type="entry name" value="MFS general substrate transporter"/>
    <property type="match status" value="1"/>
</dbReference>
<evidence type="ECO:0000256" key="2">
    <source>
        <dbReference type="ARBA" id="ARBA00007520"/>
    </source>
</evidence>
<feature type="compositionally biased region" description="Basic and acidic residues" evidence="8">
    <location>
        <begin position="535"/>
        <end position="548"/>
    </location>
</feature>
<evidence type="ECO:0000313" key="12">
    <source>
        <dbReference type="Proteomes" id="UP000241639"/>
    </source>
</evidence>
<feature type="transmembrane region" description="Helical" evidence="9">
    <location>
        <begin position="399"/>
        <end position="418"/>
    </location>
</feature>
<evidence type="ECO:0000259" key="10">
    <source>
        <dbReference type="PROSITE" id="PS50850"/>
    </source>
</evidence>
<keyword evidence="7 9" id="KW-0472">Membrane</keyword>
<evidence type="ECO:0000313" key="11">
    <source>
        <dbReference type="EMBL" id="PTM58127.1"/>
    </source>
</evidence>
<evidence type="ECO:0000256" key="8">
    <source>
        <dbReference type="SAM" id="MobiDB-lite"/>
    </source>
</evidence>
<dbReference type="GO" id="GO:0005886">
    <property type="term" value="C:plasma membrane"/>
    <property type="evidence" value="ECO:0007669"/>
    <property type="project" value="UniProtKB-SubCell"/>
</dbReference>
<feature type="transmembrane region" description="Helical" evidence="9">
    <location>
        <begin position="302"/>
        <end position="323"/>
    </location>
</feature>
<dbReference type="InterPro" id="IPR001958">
    <property type="entry name" value="Tet-R_TetA/multi-R_MdtG-like"/>
</dbReference>
<dbReference type="InterPro" id="IPR011701">
    <property type="entry name" value="MFS"/>
</dbReference>
<dbReference type="FunFam" id="1.20.1720.10:FF:000004">
    <property type="entry name" value="EmrB/QacA family drug resistance transporter"/>
    <property type="match status" value="1"/>
</dbReference>
<dbReference type="Pfam" id="PF07690">
    <property type="entry name" value="MFS_1"/>
    <property type="match status" value="1"/>
</dbReference>
<organism evidence="11 12">
    <name type="scientific">Desmospora activa DSM 45169</name>
    <dbReference type="NCBI Taxonomy" id="1121389"/>
    <lineage>
        <taxon>Bacteria</taxon>
        <taxon>Bacillati</taxon>
        <taxon>Bacillota</taxon>
        <taxon>Bacilli</taxon>
        <taxon>Bacillales</taxon>
        <taxon>Thermoactinomycetaceae</taxon>
        <taxon>Desmospora</taxon>
    </lineage>
</organism>
<dbReference type="PROSITE" id="PS50850">
    <property type="entry name" value="MFS"/>
    <property type="match status" value="1"/>
</dbReference>
<feature type="transmembrane region" description="Helical" evidence="9">
    <location>
        <begin position="224"/>
        <end position="246"/>
    </location>
</feature>
<dbReference type="EMBL" id="PZZP01000001">
    <property type="protein sequence ID" value="PTM58127.1"/>
    <property type="molecule type" value="Genomic_DNA"/>
</dbReference>